<sequence length="123" mass="14832">MSYCSDVALILNLDVVGQFEQFIEQDEELRNFIDCCKQRLTSTNGSKLYYWRYISWQLSYRPIEIIEIFMDQLDEESLSIKYLFIRMGESWNDVEYRGEYGDLYGENPFRLEFIRDIRFPGMA</sequence>
<accession>K9WE39</accession>
<dbReference type="STRING" id="1173027.Mic7113_2215"/>
<proteinExistence type="predicted"/>
<protein>
    <submittedName>
        <fullName evidence="1">Uncharacterized protein</fullName>
    </submittedName>
</protein>
<name>K9WE39_9CYAN</name>
<dbReference type="AlphaFoldDB" id="K9WE39"/>
<gene>
    <name evidence="1" type="ORF">Mic7113_2215</name>
</gene>
<dbReference type="OrthoDB" id="5460538at2"/>
<reference evidence="1 2" key="1">
    <citation type="submission" date="2012-06" db="EMBL/GenBank/DDBJ databases">
        <title>Finished chromosome of genome of Microcoleus sp. PCC 7113.</title>
        <authorList>
            <consortium name="US DOE Joint Genome Institute"/>
            <person name="Gugger M."/>
            <person name="Coursin T."/>
            <person name="Rippka R."/>
            <person name="Tandeau De Marsac N."/>
            <person name="Huntemann M."/>
            <person name="Wei C.-L."/>
            <person name="Han J."/>
            <person name="Detter J.C."/>
            <person name="Han C."/>
            <person name="Tapia R."/>
            <person name="Chen A."/>
            <person name="Kyrpides N."/>
            <person name="Mavromatis K."/>
            <person name="Markowitz V."/>
            <person name="Szeto E."/>
            <person name="Ivanova N."/>
            <person name="Pagani I."/>
            <person name="Pati A."/>
            <person name="Goodwin L."/>
            <person name="Nordberg H.P."/>
            <person name="Cantor M.N."/>
            <person name="Hua S.X."/>
            <person name="Woyke T."/>
            <person name="Kerfeld C.A."/>
        </authorList>
    </citation>
    <scope>NUCLEOTIDE SEQUENCE [LARGE SCALE GENOMIC DNA]</scope>
    <source>
        <strain evidence="1 2">PCC 7113</strain>
    </source>
</reference>
<dbReference type="KEGG" id="mic:Mic7113_2215"/>
<keyword evidence="2" id="KW-1185">Reference proteome</keyword>
<evidence type="ECO:0000313" key="1">
    <source>
        <dbReference type="EMBL" id="AFZ18029.1"/>
    </source>
</evidence>
<evidence type="ECO:0000313" key="2">
    <source>
        <dbReference type="Proteomes" id="UP000010471"/>
    </source>
</evidence>
<dbReference type="EMBL" id="CP003630">
    <property type="protein sequence ID" value="AFZ18029.1"/>
    <property type="molecule type" value="Genomic_DNA"/>
</dbReference>
<dbReference type="HOGENOM" id="CLU_2012669_0_0_3"/>
<organism evidence="1 2">
    <name type="scientific">Allocoleopsis franciscana PCC 7113</name>
    <dbReference type="NCBI Taxonomy" id="1173027"/>
    <lineage>
        <taxon>Bacteria</taxon>
        <taxon>Bacillati</taxon>
        <taxon>Cyanobacteriota</taxon>
        <taxon>Cyanophyceae</taxon>
        <taxon>Coleofasciculales</taxon>
        <taxon>Coleofasciculaceae</taxon>
        <taxon>Allocoleopsis</taxon>
        <taxon>Allocoleopsis franciscana</taxon>
    </lineage>
</organism>
<dbReference type="RefSeq" id="WP_015182181.1">
    <property type="nucleotide sequence ID" value="NC_019738.1"/>
</dbReference>
<dbReference type="Proteomes" id="UP000010471">
    <property type="component" value="Chromosome"/>
</dbReference>